<evidence type="ECO:0000313" key="3">
    <source>
        <dbReference type="Proteomes" id="UP000266152"/>
    </source>
</evidence>
<feature type="region of interest" description="Disordered" evidence="1">
    <location>
        <begin position="120"/>
        <end position="170"/>
    </location>
</feature>
<dbReference type="Proteomes" id="UP000266152">
    <property type="component" value="Unassembled WGS sequence"/>
</dbReference>
<reference evidence="2 3" key="1">
    <citation type="journal article" date="2018" name="PLoS Pathog.">
        <title>Evolution of structural diversity of trichothecenes, a family of toxins produced by plant pathogenic and entomopathogenic fungi.</title>
        <authorList>
            <person name="Proctor R.H."/>
            <person name="McCormick S.P."/>
            <person name="Kim H.S."/>
            <person name="Cardoza R.E."/>
            <person name="Stanley A.M."/>
            <person name="Lindo L."/>
            <person name="Kelly A."/>
            <person name="Brown D.W."/>
            <person name="Lee T."/>
            <person name="Vaughan M.M."/>
            <person name="Alexander N.J."/>
            <person name="Busman M."/>
            <person name="Gutierrez S."/>
        </authorList>
    </citation>
    <scope>NUCLEOTIDE SEQUENCE [LARGE SCALE GENOMIC DNA]</scope>
    <source>
        <strain evidence="2 3">NRRL 3299</strain>
    </source>
</reference>
<keyword evidence="3" id="KW-1185">Reference proteome</keyword>
<evidence type="ECO:0000313" key="2">
    <source>
        <dbReference type="EMBL" id="RGP73296.1"/>
    </source>
</evidence>
<accession>A0A395SLM3</accession>
<comment type="caution">
    <text evidence="2">The sequence shown here is derived from an EMBL/GenBank/DDBJ whole genome shotgun (WGS) entry which is preliminary data.</text>
</comment>
<evidence type="ECO:0000256" key="1">
    <source>
        <dbReference type="SAM" id="MobiDB-lite"/>
    </source>
</evidence>
<gene>
    <name evidence="2" type="ORF">FSPOR_2255</name>
</gene>
<organism evidence="2 3">
    <name type="scientific">Fusarium sporotrichioides</name>
    <dbReference type="NCBI Taxonomy" id="5514"/>
    <lineage>
        <taxon>Eukaryota</taxon>
        <taxon>Fungi</taxon>
        <taxon>Dikarya</taxon>
        <taxon>Ascomycota</taxon>
        <taxon>Pezizomycotina</taxon>
        <taxon>Sordariomycetes</taxon>
        <taxon>Hypocreomycetidae</taxon>
        <taxon>Hypocreales</taxon>
        <taxon>Nectriaceae</taxon>
        <taxon>Fusarium</taxon>
    </lineage>
</organism>
<dbReference type="EMBL" id="PXOF01000029">
    <property type="protein sequence ID" value="RGP73296.1"/>
    <property type="molecule type" value="Genomic_DNA"/>
</dbReference>
<protein>
    <submittedName>
        <fullName evidence="2">Uncharacterized protein</fullName>
    </submittedName>
</protein>
<name>A0A395SLM3_FUSSP</name>
<dbReference type="AlphaFoldDB" id="A0A395SLM3"/>
<feature type="compositionally biased region" description="Low complexity" evidence="1">
    <location>
        <begin position="133"/>
        <end position="146"/>
    </location>
</feature>
<sequence>MCGFRKLRVRVSRFFGKKKKNTGARQALELGQISHPHDVRRVDSKGNPVNYQDVPIVDTVGGNAAATTGTTIFTGTPVTGDSAVVGGSAATGTVRVNSDRRPIIDTAAMLRGVPLLEGSAVTDGTSTSEETAADGAHATGGAAANTKVEAGAQAKQDTGGTVAGPAPKDI</sequence>
<proteinExistence type="predicted"/>